<dbReference type="Proteomes" id="UP001461341">
    <property type="component" value="Chromosome"/>
</dbReference>
<organism evidence="1 2">
    <name type="scientific">Thermatribacter velox</name>
    <dbReference type="NCBI Taxonomy" id="3039681"/>
    <lineage>
        <taxon>Bacteria</taxon>
        <taxon>Pseudomonadati</taxon>
        <taxon>Atribacterota</taxon>
        <taxon>Atribacteria</taxon>
        <taxon>Atribacterales</taxon>
        <taxon>Thermatribacteraceae</taxon>
        <taxon>Thermatribacter</taxon>
    </lineage>
</organism>
<evidence type="ECO:0000313" key="2">
    <source>
        <dbReference type="Proteomes" id="UP001461341"/>
    </source>
</evidence>
<protein>
    <recommendedName>
        <fullName evidence="3">Lipoprotein</fullName>
    </recommendedName>
</protein>
<reference evidence="1 2" key="1">
    <citation type="submission" date="2023-03" db="EMBL/GenBank/DDBJ databases">
        <title>Novel Species.</title>
        <authorList>
            <person name="Ma S."/>
        </authorList>
    </citation>
    <scope>NUCLEOTIDE SEQUENCE [LARGE SCALE GENOMIC DNA]</scope>
    <source>
        <strain evidence="1 2">B11</strain>
    </source>
</reference>
<keyword evidence="2" id="KW-1185">Reference proteome</keyword>
<dbReference type="PROSITE" id="PS51257">
    <property type="entry name" value="PROKAR_LIPOPROTEIN"/>
    <property type="match status" value="1"/>
</dbReference>
<name>A0ABZ2YCS0_9BACT</name>
<accession>A0ABZ2YCS0</accession>
<gene>
    <name evidence="1" type="ORF">QBE54_01300</name>
</gene>
<evidence type="ECO:0000313" key="1">
    <source>
        <dbReference type="EMBL" id="WZL76397.1"/>
    </source>
</evidence>
<sequence length="136" mass="15035">MDRKFLLLFSVLLVAVLFLTGCGGVAPTSSNVVLRLEVLERNAYSADVRLVYANYSTETFYMNQASMEACFAGNQCFSISVPTYSDPLYPGEVRSATETLYLVDPIYGRLESLELTVEGYFPSGKHITLSSGKTYL</sequence>
<dbReference type="EMBL" id="CP121689">
    <property type="protein sequence ID" value="WZL76397.1"/>
    <property type="molecule type" value="Genomic_DNA"/>
</dbReference>
<dbReference type="RefSeq" id="WP_369018559.1">
    <property type="nucleotide sequence ID" value="NZ_CP121689.1"/>
</dbReference>
<proteinExistence type="predicted"/>
<evidence type="ECO:0008006" key="3">
    <source>
        <dbReference type="Google" id="ProtNLM"/>
    </source>
</evidence>